<keyword evidence="9 12" id="KW-0368">Histidine biosynthesis</keyword>
<comment type="subcellular location">
    <subcellularLocation>
        <location evidence="2 12 14">Cytoplasm</location>
    </subcellularLocation>
</comment>
<dbReference type="EC" id="5.3.1.16" evidence="5 12"/>
<dbReference type="HAMAP" id="MF_01014">
    <property type="entry name" value="HisA"/>
    <property type="match status" value="1"/>
</dbReference>
<gene>
    <name evidence="12 15" type="primary">hisA</name>
    <name evidence="15" type="ORF">ACFQ5M_08115</name>
</gene>
<dbReference type="EMBL" id="JBHTOP010000022">
    <property type="protein sequence ID" value="MFD1672057.1"/>
    <property type="molecule type" value="Genomic_DNA"/>
</dbReference>
<dbReference type="Pfam" id="PF00977">
    <property type="entry name" value="His_biosynth"/>
    <property type="match status" value="1"/>
</dbReference>
<dbReference type="Gene3D" id="3.20.20.70">
    <property type="entry name" value="Aldolase class I"/>
    <property type="match status" value="1"/>
</dbReference>
<evidence type="ECO:0000256" key="11">
    <source>
        <dbReference type="ARBA" id="ARBA00030547"/>
    </source>
</evidence>
<comment type="caution">
    <text evidence="15">The sequence shown here is derived from an EMBL/GenBank/DDBJ whole genome shotgun (WGS) entry which is preliminary data.</text>
</comment>
<dbReference type="InterPro" id="IPR013785">
    <property type="entry name" value="Aldolase_TIM"/>
</dbReference>
<proteinExistence type="inferred from homology"/>
<dbReference type="InterPro" id="IPR011060">
    <property type="entry name" value="RibuloseP-bd_barrel"/>
</dbReference>
<dbReference type="InterPro" id="IPR044524">
    <property type="entry name" value="Isoase_HisA-like"/>
</dbReference>
<dbReference type="InterPro" id="IPR006062">
    <property type="entry name" value="His_biosynth"/>
</dbReference>
<dbReference type="PANTHER" id="PTHR43090">
    <property type="entry name" value="1-(5-PHOSPHORIBOSYL)-5-[(5-PHOSPHORIBOSYLAMINO)METHYLIDENEAMINO] IMIDAZOLE-4-CARBOXAMIDE ISOMERASE"/>
    <property type="match status" value="1"/>
</dbReference>
<evidence type="ECO:0000256" key="10">
    <source>
        <dbReference type="ARBA" id="ARBA00023235"/>
    </source>
</evidence>
<dbReference type="NCBIfam" id="TIGR00007">
    <property type="entry name" value="1-(5-phosphoribosyl)-5-[(5-phosphoribosylamino)methylideneamino]imidazole-4-carboxamide isomerase"/>
    <property type="match status" value="1"/>
</dbReference>
<comment type="similarity">
    <text evidence="4 12 13">Belongs to the HisA/HisF family.</text>
</comment>
<keyword evidence="7 12" id="KW-0963">Cytoplasm</keyword>
<evidence type="ECO:0000256" key="4">
    <source>
        <dbReference type="ARBA" id="ARBA00009667"/>
    </source>
</evidence>
<evidence type="ECO:0000256" key="13">
    <source>
        <dbReference type="RuleBase" id="RU003657"/>
    </source>
</evidence>
<dbReference type="RefSeq" id="WP_125715480.1">
    <property type="nucleotide sequence ID" value="NZ_JBHTOP010000022.1"/>
</dbReference>
<evidence type="ECO:0000256" key="7">
    <source>
        <dbReference type="ARBA" id="ARBA00022490"/>
    </source>
</evidence>
<dbReference type="InterPro" id="IPR023016">
    <property type="entry name" value="HisA/PriA"/>
</dbReference>
<evidence type="ECO:0000256" key="2">
    <source>
        <dbReference type="ARBA" id="ARBA00004496"/>
    </source>
</evidence>
<comment type="catalytic activity">
    <reaction evidence="1 12 14">
        <text>1-(5-phospho-beta-D-ribosyl)-5-[(5-phospho-beta-D-ribosylamino)methylideneamino]imidazole-4-carboxamide = 5-[(5-phospho-1-deoxy-D-ribulos-1-ylimino)methylamino]-1-(5-phospho-beta-D-ribosyl)imidazole-4-carboxamide</text>
        <dbReference type="Rhea" id="RHEA:15469"/>
        <dbReference type="ChEBI" id="CHEBI:58435"/>
        <dbReference type="ChEBI" id="CHEBI:58525"/>
        <dbReference type="EC" id="5.3.1.16"/>
    </reaction>
</comment>
<evidence type="ECO:0000256" key="3">
    <source>
        <dbReference type="ARBA" id="ARBA00005133"/>
    </source>
</evidence>
<evidence type="ECO:0000256" key="9">
    <source>
        <dbReference type="ARBA" id="ARBA00023102"/>
    </source>
</evidence>
<protein>
    <recommendedName>
        <fullName evidence="6 12">1-(5-phosphoribosyl)-5-[(5-phosphoribosylamino)methylideneamino] imidazole-4-carboxamide isomerase</fullName>
        <ecNumber evidence="5 12">5.3.1.16</ecNumber>
    </recommendedName>
    <alternativeName>
        <fullName evidence="11 12">Phosphoribosylformimino-5-aminoimidazole carboxamide ribotide isomerase</fullName>
    </alternativeName>
</protein>
<evidence type="ECO:0000256" key="5">
    <source>
        <dbReference type="ARBA" id="ARBA00012550"/>
    </source>
</evidence>
<dbReference type="PANTHER" id="PTHR43090:SF2">
    <property type="entry name" value="1-(5-PHOSPHORIBOSYL)-5-[(5-PHOSPHORIBOSYLAMINO)METHYLIDENEAMINO] IMIDAZOLE-4-CARBOXAMIDE ISOMERASE"/>
    <property type="match status" value="1"/>
</dbReference>
<sequence length="242" mass="25806">MNVFPAIDLLNGQSVRLYQGDYQKVTPINADPVAQAKSFEAAGLKRIHIVDLDGAKAGRPQNQAVIQAIRTNTNLFIEVGGGIRNLTAINTYLDLGVNRIILGSSALKNPELVKTAIQKFGPEKIVIGIDGQNGHVATEGWLDQSTIPMTQLLDAMMQVGVTQFIVTDISRDGTLTGPNLELLASLKATHPTATIVASGGVANYQNLIDLKQHGLENVIVGKALFNGSLNLAQLAEAEETLC</sequence>
<dbReference type="CDD" id="cd04732">
    <property type="entry name" value="HisA"/>
    <property type="match status" value="1"/>
</dbReference>
<dbReference type="Proteomes" id="UP001597267">
    <property type="component" value="Unassembled WGS sequence"/>
</dbReference>
<dbReference type="SUPFAM" id="SSF51366">
    <property type="entry name" value="Ribulose-phoshate binding barrel"/>
    <property type="match status" value="1"/>
</dbReference>
<feature type="active site" description="Proton donor" evidence="12">
    <location>
        <position position="130"/>
    </location>
</feature>
<accession>A0ABW4J6R6</accession>
<name>A0ABW4J6R6_9LACO</name>
<feature type="active site" description="Proton acceptor" evidence="12">
    <location>
        <position position="8"/>
    </location>
</feature>
<evidence type="ECO:0000256" key="8">
    <source>
        <dbReference type="ARBA" id="ARBA00022605"/>
    </source>
</evidence>
<reference evidence="16" key="1">
    <citation type="journal article" date="2019" name="Int. J. Syst. Evol. Microbiol.">
        <title>The Global Catalogue of Microorganisms (GCM) 10K type strain sequencing project: providing services to taxonomists for standard genome sequencing and annotation.</title>
        <authorList>
            <consortium name="The Broad Institute Genomics Platform"/>
            <consortium name="The Broad Institute Genome Sequencing Center for Infectious Disease"/>
            <person name="Wu L."/>
            <person name="Ma J."/>
        </authorList>
    </citation>
    <scope>NUCLEOTIDE SEQUENCE [LARGE SCALE GENOMIC DNA]</scope>
    <source>
        <strain evidence="16">CCM 8896</strain>
    </source>
</reference>
<keyword evidence="16" id="KW-1185">Reference proteome</keyword>
<keyword evidence="10 12" id="KW-0413">Isomerase</keyword>
<organism evidence="15 16">
    <name type="scientific">Agrilactobacillus yilanensis</name>
    <dbReference type="NCBI Taxonomy" id="2485997"/>
    <lineage>
        <taxon>Bacteria</taxon>
        <taxon>Bacillati</taxon>
        <taxon>Bacillota</taxon>
        <taxon>Bacilli</taxon>
        <taxon>Lactobacillales</taxon>
        <taxon>Lactobacillaceae</taxon>
        <taxon>Agrilactobacillus</taxon>
    </lineage>
</organism>
<evidence type="ECO:0000256" key="6">
    <source>
        <dbReference type="ARBA" id="ARBA00018464"/>
    </source>
</evidence>
<comment type="pathway">
    <text evidence="3 12 14">Amino-acid biosynthesis; L-histidine biosynthesis; L-histidine from 5-phospho-alpha-D-ribose 1-diphosphate: step 4/9.</text>
</comment>
<evidence type="ECO:0000256" key="14">
    <source>
        <dbReference type="RuleBase" id="RU003658"/>
    </source>
</evidence>
<evidence type="ECO:0000256" key="1">
    <source>
        <dbReference type="ARBA" id="ARBA00000901"/>
    </source>
</evidence>
<evidence type="ECO:0000313" key="15">
    <source>
        <dbReference type="EMBL" id="MFD1672057.1"/>
    </source>
</evidence>
<dbReference type="InterPro" id="IPR006063">
    <property type="entry name" value="HisA_bact_arch"/>
</dbReference>
<evidence type="ECO:0000313" key="16">
    <source>
        <dbReference type="Proteomes" id="UP001597267"/>
    </source>
</evidence>
<dbReference type="GO" id="GO:0003949">
    <property type="term" value="F:1-(5-phosphoribosyl)-5-[(5-phosphoribosylamino)methylideneamino]imidazole-4-carboxamide isomerase activity"/>
    <property type="evidence" value="ECO:0007669"/>
    <property type="project" value="UniProtKB-EC"/>
</dbReference>
<keyword evidence="8 12" id="KW-0028">Amino-acid biosynthesis</keyword>
<evidence type="ECO:0000256" key="12">
    <source>
        <dbReference type="HAMAP-Rule" id="MF_01014"/>
    </source>
</evidence>